<dbReference type="RefSeq" id="WP_044248712.1">
    <property type="nucleotide sequence ID" value="NZ_JADU01000011.1"/>
</dbReference>
<evidence type="ECO:0000256" key="5">
    <source>
        <dbReference type="ARBA" id="ARBA00023237"/>
    </source>
</evidence>
<dbReference type="EMBL" id="JBHLZF010000001">
    <property type="protein sequence ID" value="MFB9896565.1"/>
    <property type="molecule type" value="Genomic_DNA"/>
</dbReference>
<feature type="domain" description="RagB/SusD" evidence="6">
    <location>
        <begin position="8"/>
        <end position="81"/>
    </location>
</feature>
<protein>
    <submittedName>
        <fullName evidence="7">RagB/SusD family nutrient uptake outer membrane protein</fullName>
    </submittedName>
</protein>
<keyword evidence="4" id="KW-0472">Membrane</keyword>
<sequence length="81" mass="9394">MDVAPADIDIDFILDERAREMAGEYNRWMDLKRTGKLIERTKKYNNLTSSKGSMDDHILVRPIPQSIIDQTTGYFPQNANY</sequence>
<evidence type="ECO:0000256" key="4">
    <source>
        <dbReference type="ARBA" id="ARBA00023136"/>
    </source>
</evidence>
<dbReference type="Gene3D" id="1.25.40.390">
    <property type="match status" value="1"/>
</dbReference>
<gene>
    <name evidence="7" type="ORF">ACFFK8_01675</name>
</gene>
<accession>A0ABV5ZGW6</accession>
<evidence type="ECO:0000313" key="7">
    <source>
        <dbReference type="EMBL" id="MFB9896565.1"/>
    </source>
</evidence>
<keyword evidence="3" id="KW-0732">Signal</keyword>
<evidence type="ECO:0000256" key="3">
    <source>
        <dbReference type="ARBA" id="ARBA00022729"/>
    </source>
</evidence>
<comment type="similarity">
    <text evidence="2">Belongs to the SusD family.</text>
</comment>
<dbReference type="Pfam" id="PF07980">
    <property type="entry name" value="SusD_RagB"/>
    <property type="match status" value="1"/>
</dbReference>
<evidence type="ECO:0000256" key="2">
    <source>
        <dbReference type="ARBA" id="ARBA00006275"/>
    </source>
</evidence>
<evidence type="ECO:0000256" key="1">
    <source>
        <dbReference type="ARBA" id="ARBA00004442"/>
    </source>
</evidence>
<organism evidence="7 8">
    <name type="scientific">Hallella seregens ATCC 51272</name>
    <dbReference type="NCBI Taxonomy" id="1336250"/>
    <lineage>
        <taxon>Bacteria</taxon>
        <taxon>Pseudomonadati</taxon>
        <taxon>Bacteroidota</taxon>
        <taxon>Bacteroidia</taxon>
        <taxon>Bacteroidales</taxon>
        <taxon>Prevotellaceae</taxon>
        <taxon>Hallella</taxon>
    </lineage>
</organism>
<dbReference type="InterPro" id="IPR012944">
    <property type="entry name" value="SusD_RagB_dom"/>
</dbReference>
<comment type="subcellular location">
    <subcellularLocation>
        <location evidence="1">Cell outer membrane</location>
    </subcellularLocation>
</comment>
<dbReference type="InterPro" id="IPR011990">
    <property type="entry name" value="TPR-like_helical_dom_sf"/>
</dbReference>
<dbReference type="Proteomes" id="UP001589688">
    <property type="component" value="Unassembled WGS sequence"/>
</dbReference>
<comment type="caution">
    <text evidence="7">The sequence shown here is derived from an EMBL/GenBank/DDBJ whole genome shotgun (WGS) entry which is preliminary data.</text>
</comment>
<evidence type="ECO:0000259" key="6">
    <source>
        <dbReference type="Pfam" id="PF07980"/>
    </source>
</evidence>
<keyword evidence="8" id="KW-1185">Reference proteome</keyword>
<name>A0ABV5ZGW6_9BACT</name>
<proteinExistence type="inferred from homology"/>
<keyword evidence="5" id="KW-0998">Cell outer membrane</keyword>
<reference evidence="7 8" key="1">
    <citation type="submission" date="2024-09" db="EMBL/GenBank/DDBJ databases">
        <authorList>
            <person name="Sun Q."/>
            <person name="Mori K."/>
        </authorList>
    </citation>
    <scope>NUCLEOTIDE SEQUENCE [LARGE SCALE GENOMIC DNA]</scope>
    <source>
        <strain evidence="7 8">ATCC 51272</strain>
    </source>
</reference>
<evidence type="ECO:0000313" key="8">
    <source>
        <dbReference type="Proteomes" id="UP001589688"/>
    </source>
</evidence>
<dbReference type="SUPFAM" id="SSF48452">
    <property type="entry name" value="TPR-like"/>
    <property type="match status" value="1"/>
</dbReference>